<feature type="compositionally biased region" description="Polar residues" evidence="1">
    <location>
        <begin position="109"/>
        <end position="119"/>
    </location>
</feature>
<dbReference type="Proteomes" id="UP001281761">
    <property type="component" value="Unassembled WGS sequence"/>
</dbReference>
<feature type="compositionally biased region" description="Polar residues" evidence="1">
    <location>
        <begin position="25"/>
        <end position="45"/>
    </location>
</feature>
<evidence type="ECO:0000313" key="3">
    <source>
        <dbReference type="Proteomes" id="UP001281761"/>
    </source>
</evidence>
<organism evidence="2 3">
    <name type="scientific">Blattamonas nauphoetae</name>
    <dbReference type="NCBI Taxonomy" id="2049346"/>
    <lineage>
        <taxon>Eukaryota</taxon>
        <taxon>Metamonada</taxon>
        <taxon>Preaxostyla</taxon>
        <taxon>Oxymonadida</taxon>
        <taxon>Blattamonas</taxon>
    </lineage>
</organism>
<feature type="compositionally biased region" description="Pro residues" evidence="1">
    <location>
        <begin position="792"/>
        <end position="811"/>
    </location>
</feature>
<feature type="region of interest" description="Disordered" evidence="1">
    <location>
        <begin position="1"/>
        <end position="71"/>
    </location>
</feature>
<reference evidence="2 3" key="1">
    <citation type="journal article" date="2022" name="bioRxiv">
        <title>Genomics of Preaxostyla Flagellates Illuminates Evolutionary Transitions and the Path Towards Mitochondrial Loss.</title>
        <authorList>
            <person name="Novak L.V.F."/>
            <person name="Treitli S.C."/>
            <person name="Pyrih J."/>
            <person name="Halakuc P."/>
            <person name="Pipaliya S.V."/>
            <person name="Vacek V."/>
            <person name="Brzon O."/>
            <person name="Soukal P."/>
            <person name="Eme L."/>
            <person name="Dacks J.B."/>
            <person name="Karnkowska A."/>
            <person name="Elias M."/>
            <person name="Hampl V."/>
        </authorList>
    </citation>
    <scope>NUCLEOTIDE SEQUENCE [LARGE SCALE GENOMIC DNA]</scope>
    <source>
        <strain evidence="2">NAU3</strain>
        <tissue evidence="2">Gut</tissue>
    </source>
</reference>
<feature type="compositionally biased region" description="Basic and acidic residues" evidence="1">
    <location>
        <begin position="94"/>
        <end position="105"/>
    </location>
</feature>
<gene>
    <name evidence="2" type="ORF">BLNAU_6499</name>
</gene>
<accession>A0ABQ9Y3Y2</accession>
<evidence type="ECO:0000313" key="2">
    <source>
        <dbReference type="EMBL" id="KAK2958465.1"/>
    </source>
</evidence>
<feature type="compositionally biased region" description="Basic and acidic residues" evidence="1">
    <location>
        <begin position="812"/>
        <end position="832"/>
    </location>
</feature>
<proteinExistence type="predicted"/>
<comment type="caution">
    <text evidence="2">The sequence shown here is derived from an EMBL/GenBank/DDBJ whole genome shotgun (WGS) entry which is preliminary data.</text>
</comment>
<dbReference type="EMBL" id="JARBJD010000037">
    <property type="protein sequence ID" value="KAK2958465.1"/>
    <property type="molecule type" value="Genomic_DNA"/>
</dbReference>
<sequence length="856" mass="96456">MTNNNEPTGSYGGNDEWETVEHRGNSSGSNDAYSGLNSNDPNFISPQVLALMKQQERKQITKQQKKPKKAQIRNLQQFEGGSFGVFTPLEFKTKEKKEQQSEKPAKANPSRSTSAPRSDLYTASQCQELIDEQTQKYPDDITRRFEVLADLLGHDLLVLNIHTPQAITSVHKYQQFVEWPISKVPSNSLKPLTTLVDNLYKENKSELREAAQRILTQLITALNRSKDDLLSPGQKTSSALLGGLVMLQVLTQAIDYSALIPSLLESFISKQPSIPSQKKASKSEATKEPADSSLTQSERLLFWAHGQSNKTRAQNGVKLWARYLLPLVTSPNSLARHQHAHILVGFAFVTSFEMTTPTGLEWKEAMAAFTTSNPVSAILPTGKTQPQLDSQTVHLSSTLACVHQMSTKMIQKKHPDCASAAIRTAELCCALQRSNSVPDSGSMQRVLLEWIWTLMEMNMTSAVNQLIDLFRSGLEQTPNTIAGQKNKAKSFGEVGMVDGMVVMRWILMFIPYKVNELQSNTLFSKFGNEWYRLALTTAKWTEQVLDRIRQATKQNGESEHLKKIQTEAVLLLNTAKQLVIFCRESTGQKKMRKQKRPARDASDGIDFDKAIQDDLSEPDEDFLSQEAGDTNAKPKSKKRRFSFSARKRMPLGYRLALDILFIISLVLYHVNGPTWVKQQFVRGFNAIQDEPREKIVSIYGRAVEFVQPALKFQAKVMNSIPNRLKDPVKNVVEAGFGIQMKFRVIYSKYVDMGLDYLKTHVPPMIEKGRQTFRQLTEKKDEPVQTEQTPPKRTSPPPPVKESTPPSPPPPTNEEKQTNSKPLTQKERYKLMKEQQAARSKELVEDDGLCEKGKPCD</sequence>
<feature type="region of interest" description="Disordered" evidence="1">
    <location>
        <begin position="777"/>
        <end position="856"/>
    </location>
</feature>
<feature type="compositionally biased region" description="Basic and acidic residues" evidence="1">
    <location>
        <begin position="838"/>
        <end position="856"/>
    </location>
</feature>
<protein>
    <submittedName>
        <fullName evidence="2">Uncharacterized protein</fullName>
    </submittedName>
</protein>
<feature type="region of interest" description="Disordered" evidence="1">
    <location>
        <begin position="94"/>
        <end position="119"/>
    </location>
</feature>
<keyword evidence="3" id="KW-1185">Reference proteome</keyword>
<evidence type="ECO:0000256" key="1">
    <source>
        <dbReference type="SAM" id="MobiDB-lite"/>
    </source>
</evidence>
<name>A0ABQ9Y3Y2_9EUKA</name>